<evidence type="ECO:0000313" key="2">
    <source>
        <dbReference type="Proteomes" id="UP001190700"/>
    </source>
</evidence>
<dbReference type="Proteomes" id="UP001190700">
    <property type="component" value="Unassembled WGS sequence"/>
</dbReference>
<dbReference type="InterPro" id="IPR015943">
    <property type="entry name" value="WD40/YVTN_repeat-like_dom_sf"/>
</dbReference>
<dbReference type="EMBL" id="LGRX02009087">
    <property type="protein sequence ID" value="KAK3272228.1"/>
    <property type="molecule type" value="Genomic_DNA"/>
</dbReference>
<protein>
    <submittedName>
        <fullName evidence="1">Uncharacterized protein</fullName>
    </submittedName>
</protein>
<comment type="caution">
    <text evidence="1">The sequence shown here is derived from an EMBL/GenBank/DDBJ whole genome shotgun (WGS) entry which is preliminary data.</text>
</comment>
<gene>
    <name evidence="1" type="ORF">CYMTET_19472</name>
</gene>
<dbReference type="Gene3D" id="2.130.10.10">
    <property type="entry name" value="YVTN repeat-like/Quinoprotein amine dehydrogenase"/>
    <property type="match status" value="1"/>
</dbReference>
<dbReference type="SUPFAM" id="SSF50978">
    <property type="entry name" value="WD40 repeat-like"/>
    <property type="match status" value="1"/>
</dbReference>
<evidence type="ECO:0000313" key="1">
    <source>
        <dbReference type="EMBL" id="KAK3272228.1"/>
    </source>
</evidence>
<reference evidence="1 2" key="1">
    <citation type="journal article" date="2015" name="Genome Biol. Evol.">
        <title>Comparative Genomics of a Bacterivorous Green Alga Reveals Evolutionary Causalities and Consequences of Phago-Mixotrophic Mode of Nutrition.</title>
        <authorList>
            <person name="Burns J.A."/>
            <person name="Paasch A."/>
            <person name="Narechania A."/>
            <person name="Kim E."/>
        </authorList>
    </citation>
    <scope>NUCLEOTIDE SEQUENCE [LARGE SCALE GENOMIC DNA]</scope>
    <source>
        <strain evidence="1 2">PLY_AMNH</strain>
    </source>
</reference>
<dbReference type="InterPro" id="IPR036322">
    <property type="entry name" value="WD40_repeat_dom_sf"/>
</dbReference>
<sequence>MPPFCSAPFPAGWALSIGRPEGRKASNTSLIGRLGLRQCRALVRGPRRLSAAVFCDAAIYAVTSKGLVARYDATSGSSDLSCTFGQDVALSTLDVLPTASAALVALAGEGSMVRPWDTRASHRQLGHEPNAAEFNLCAEGATHMHAVQLAGGEGRHSDLGAPLLACACNDGLRVYDLRHASKPLISNNGGVAARHVAFMTGSELCALSAAGNLEVWDTCSASLSRSFKEANAVDGDGLALCSQARVALMGCKGGTCAVDLVNGSLAQASLPLESATAQVAWSMPEAPTNIEASVFCTADVDGTITVWS</sequence>
<name>A0AAE0G6I1_9CHLO</name>
<dbReference type="AlphaFoldDB" id="A0AAE0G6I1"/>
<organism evidence="1 2">
    <name type="scientific">Cymbomonas tetramitiformis</name>
    <dbReference type="NCBI Taxonomy" id="36881"/>
    <lineage>
        <taxon>Eukaryota</taxon>
        <taxon>Viridiplantae</taxon>
        <taxon>Chlorophyta</taxon>
        <taxon>Pyramimonadophyceae</taxon>
        <taxon>Pyramimonadales</taxon>
        <taxon>Pyramimonadaceae</taxon>
        <taxon>Cymbomonas</taxon>
    </lineage>
</organism>
<keyword evidence="2" id="KW-1185">Reference proteome</keyword>
<accession>A0AAE0G6I1</accession>
<proteinExistence type="predicted"/>